<name>A0AAV5QXB7_9ASCO</name>
<evidence type="ECO:0000256" key="4">
    <source>
        <dbReference type="ARBA" id="ARBA00022598"/>
    </source>
</evidence>
<evidence type="ECO:0000256" key="5">
    <source>
        <dbReference type="ARBA" id="ARBA00022741"/>
    </source>
</evidence>
<keyword evidence="10" id="KW-0030">Aminoacyl-tRNA synthetase</keyword>
<dbReference type="Pfam" id="PF00587">
    <property type="entry name" value="tRNA-synt_2b"/>
    <property type="match status" value="1"/>
</dbReference>
<accession>A0AAV5QXB7</accession>
<evidence type="ECO:0000256" key="12">
    <source>
        <dbReference type="ARBA" id="ARBA00049515"/>
    </source>
</evidence>
<dbReference type="GO" id="GO:0005759">
    <property type="term" value="C:mitochondrial matrix"/>
    <property type="evidence" value="ECO:0007669"/>
    <property type="project" value="UniProtKB-SubCell"/>
</dbReference>
<evidence type="ECO:0000313" key="15">
    <source>
        <dbReference type="Proteomes" id="UP001360560"/>
    </source>
</evidence>
<keyword evidence="9" id="KW-0496">Mitochondrion</keyword>
<organism evidence="14 15">
    <name type="scientific">Saccharomycopsis crataegensis</name>
    <dbReference type="NCBI Taxonomy" id="43959"/>
    <lineage>
        <taxon>Eukaryota</taxon>
        <taxon>Fungi</taxon>
        <taxon>Dikarya</taxon>
        <taxon>Ascomycota</taxon>
        <taxon>Saccharomycotina</taxon>
        <taxon>Saccharomycetes</taxon>
        <taxon>Saccharomycopsidaceae</taxon>
        <taxon>Saccharomycopsis</taxon>
    </lineage>
</organism>
<evidence type="ECO:0000256" key="8">
    <source>
        <dbReference type="ARBA" id="ARBA00022946"/>
    </source>
</evidence>
<dbReference type="AlphaFoldDB" id="A0AAV5QXB7"/>
<dbReference type="Gene3D" id="3.30.930.10">
    <property type="entry name" value="Bira Bifunctional Protein, Domain 2"/>
    <property type="match status" value="1"/>
</dbReference>
<dbReference type="InterPro" id="IPR045864">
    <property type="entry name" value="aa-tRNA-synth_II/BPL/LPL"/>
</dbReference>
<dbReference type="InterPro" id="IPR004154">
    <property type="entry name" value="Anticodon-bd"/>
</dbReference>
<dbReference type="InterPro" id="IPR033728">
    <property type="entry name" value="ThrRS_core"/>
</dbReference>
<dbReference type="GeneID" id="90076738"/>
<evidence type="ECO:0000256" key="10">
    <source>
        <dbReference type="ARBA" id="ARBA00023146"/>
    </source>
</evidence>
<proteinExistence type="inferred from homology"/>
<dbReference type="GO" id="GO:0004829">
    <property type="term" value="F:threonine-tRNA ligase activity"/>
    <property type="evidence" value="ECO:0007669"/>
    <property type="project" value="UniProtKB-EC"/>
</dbReference>
<dbReference type="SUPFAM" id="SSF55681">
    <property type="entry name" value="Class II aaRS and biotin synthetases"/>
    <property type="match status" value="1"/>
</dbReference>
<evidence type="ECO:0000256" key="1">
    <source>
        <dbReference type="ARBA" id="ARBA00004305"/>
    </source>
</evidence>
<keyword evidence="6" id="KW-0067">ATP-binding</keyword>
<comment type="catalytic activity">
    <reaction evidence="12">
        <text>tRNA(Thr) + L-threonine + ATP = L-threonyl-tRNA(Thr) + AMP + diphosphate + H(+)</text>
        <dbReference type="Rhea" id="RHEA:24624"/>
        <dbReference type="Rhea" id="RHEA-COMP:9670"/>
        <dbReference type="Rhea" id="RHEA-COMP:9704"/>
        <dbReference type="ChEBI" id="CHEBI:15378"/>
        <dbReference type="ChEBI" id="CHEBI:30616"/>
        <dbReference type="ChEBI" id="CHEBI:33019"/>
        <dbReference type="ChEBI" id="CHEBI:57926"/>
        <dbReference type="ChEBI" id="CHEBI:78442"/>
        <dbReference type="ChEBI" id="CHEBI:78534"/>
        <dbReference type="ChEBI" id="CHEBI:456215"/>
        <dbReference type="EC" id="6.1.1.3"/>
    </reaction>
</comment>
<dbReference type="PRINTS" id="PR01047">
    <property type="entry name" value="TRNASYNTHTHR"/>
</dbReference>
<dbReference type="EMBL" id="BTFZ01000020">
    <property type="protein sequence ID" value="GMM38750.1"/>
    <property type="molecule type" value="Genomic_DNA"/>
</dbReference>
<evidence type="ECO:0000256" key="2">
    <source>
        <dbReference type="ARBA" id="ARBA00008226"/>
    </source>
</evidence>
<comment type="caution">
    <text evidence="14">The sequence shown here is derived from an EMBL/GenBank/DDBJ whole genome shotgun (WGS) entry which is preliminary data.</text>
</comment>
<reference evidence="14 15" key="1">
    <citation type="journal article" date="2023" name="Elife">
        <title>Identification of key yeast species and microbe-microbe interactions impacting larval growth of Drosophila in the wild.</title>
        <authorList>
            <person name="Mure A."/>
            <person name="Sugiura Y."/>
            <person name="Maeda R."/>
            <person name="Honda K."/>
            <person name="Sakurai N."/>
            <person name="Takahashi Y."/>
            <person name="Watada M."/>
            <person name="Katoh T."/>
            <person name="Gotoh A."/>
            <person name="Gotoh Y."/>
            <person name="Taniguchi I."/>
            <person name="Nakamura K."/>
            <person name="Hayashi T."/>
            <person name="Katayama T."/>
            <person name="Uemura T."/>
            <person name="Hattori Y."/>
        </authorList>
    </citation>
    <scope>NUCLEOTIDE SEQUENCE [LARGE SCALE GENOMIC DNA]</scope>
    <source>
        <strain evidence="14 15">SC-9</strain>
    </source>
</reference>
<keyword evidence="15" id="KW-1185">Reference proteome</keyword>
<comment type="similarity">
    <text evidence="2">Belongs to the class-II aminoacyl-tRNA synthetase family.</text>
</comment>
<evidence type="ECO:0000256" key="3">
    <source>
        <dbReference type="ARBA" id="ARBA00013163"/>
    </source>
</evidence>
<dbReference type="InterPro" id="IPR002320">
    <property type="entry name" value="Thr-tRNA-ligase_IIa"/>
</dbReference>
<dbReference type="GO" id="GO:0070159">
    <property type="term" value="P:mitochondrial threonyl-tRNA aminoacylation"/>
    <property type="evidence" value="ECO:0007669"/>
    <property type="project" value="TreeGrafter"/>
</dbReference>
<dbReference type="PROSITE" id="PS50862">
    <property type="entry name" value="AA_TRNA_LIGASE_II"/>
    <property type="match status" value="1"/>
</dbReference>
<evidence type="ECO:0000313" key="14">
    <source>
        <dbReference type="EMBL" id="GMM38750.1"/>
    </source>
</evidence>
<gene>
    <name evidence="14" type="ORF">DASC09_060890</name>
</gene>
<dbReference type="PANTHER" id="PTHR11451:SF50">
    <property type="entry name" value="THREONINE--TRNA LIGASE, MITOCHONDRIAL"/>
    <property type="match status" value="1"/>
</dbReference>
<evidence type="ECO:0000256" key="6">
    <source>
        <dbReference type="ARBA" id="ARBA00022840"/>
    </source>
</evidence>
<evidence type="ECO:0000256" key="7">
    <source>
        <dbReference type="ARBA" id="ARBA00022917"/>
    </source>
</evidence>
<evidence type="ECO:0000259" key="13">
    <source>
        <dbReference type="PROSITE" id="PS50862"/>
    </source>
</evidence>
<dbReference type="Pfam" id="PF03129">
    <property type="entry name" value="HGTP_anticodon"/>
    <property type="match status" value="1"/>
</dbReference>
<protein>
    <recommendedName>
        <fullName evidence="3">threonine--tRNA ligase</fullName>
        <ecNumber evidence="3">6.1.1.3</ecNumber>
    </recommendedName>
    <alternativeName>
        <fullName evidence="11">Threonyl-tRNA synthetase</fullName>
    </alternativeName>
</protein>
<dbReference type="Proteomes" id="UP001360560">
    <property type="component" value="Unassembled WGS sequence"/>
</dbReference>
<dbReference type="RefSeq" id="XP_064855745.1">
    <property type="nucleotide sequence ID" value="XM_064999673.1"/>
</dbReference>
<dbReference type="FunFam" id="3.30.930.10:FF:000039">
    <property type="entry name" value="Threonyl-tRNA synthetase, mitochondrial"/>
    <property type="match status" value="1"/>
</dbReference>
<dbReference type="InterPro" id="IPR006195">
    <property type="entry name" value="aa-tRNA-synth_II"/>
</dbReference>
<keyword evidence="7" id="KW-0648">Protein biosynthesis</keyword>
<dbReference type="CDD" id="cd00771">
    <property type="entry name" value="ThrRS_core"/>
    <property type="match status" value="1"/>
</dbReference>
<dbReference type="InterPro" id="IPR002314">
    <property type="entry name" value="aa-tRNA-synt_IIb"/>
</dbReference>
<comment type="subcellular location">
    <subcellularLocation>
        <location evidence="1">Mitochondrion matrix</location>
    </subcellularLocation>
</comment>
<keyword evidence="5" id="KW-0547">Nucleotide-binding</keyword>
<keyword evidence="8" id="KW-0809">Transit peptide</keyword>
<dbReference type="Gene3D" id="3.40.50.800">
    <property type="entry name" value="Anticodon-binding domain"/>
    <property type="match status" value="1"/>
</dbReference>
<dbReference type="EC" id="6.1.1.3" evidence="3"/>
<keyword evidence="4 14" id="KW-0436">Ligase</keyword>
<feature type="domain" description="Aminoacyl-transfer RNA synthetases class-II family profile" evidence="13">
    <location>
        <begin position="77"/>
        <end position="387"/>
    </location>
</feature>
<dbReference type="InterPro" id="IPR036621">
    <property type="entry name" value="Anticodon-bd_dom_sf"/>
</dbReference>
<evidence type="ECO:0000256" key="11">
    <source>
        <dbReference type="ARBA" id="ARBA00031900"/>
    </source>
</evidence>
<dbReference type="SUPFAM" id="SSF52954">
    <property type="entry name" value="Class II aaRS ABD-related"/>
    <property type="match status" value="1"/>
</dbReference>
<evidence type="ECO:0000256" key="9">
    <source>
        <dbReference type="ARBA" id="ARBA00023128"/>
    </source>
</evidence>
<sequence>MLSRKFLSPQLLKSCQKRLTPRFPSLSTTNVCWNSTVSVNKKKNVDDKTTISANASLSNKSISTKQQLYTLSPYSPGSIFFLPNGAKLFNKLINFIRIQEVKKLGFDEVMTPLMYKKELFEISNHWKYYNEDMFKIYRNAHEDGGCNEHEHEHEHQHHQKEENEVYALKPMNCPGHCLIYKQFPKTHNDLPVRYSDFSSLHRNEASGALSGLTRVRRFHQDDGHIFCSFQHLESEILANLKLVELIYEKFGLGDFKILLSTRPKNNKFIGKEEDWEKAEGILIDILEKVNKKWELNEGDGAFYGPKIDIILKDKFGKFHQTATIQLDFQLPNNFGLKYFNEKGEPETPIIVHRAIFGSVERFLAILIDNYEGKWPFWLNSNQIKVVPVSPEKHSWYCKYIEDYLSNNGKPDHTLQEYKAMAATDEVNVDNYYKESNSSLGKFKKLSPLTSYDFNIEVDDRAESLGKRIKDAYSKSFNYLVTIGDAECESALKGLESGEESDLVISLKGLHGKDKNKVEKLGLKHALEKFIELEKNYE</sequence>
<dbReference type="GO" id="GO:0005524">
    <property type="term" value="F:ATP binding"/>
    <property type="evidence" value="ECO:0007669"/>
    <property type="project" value="UniProtKB-KW"/>
</dbReference>
<dbReference type="PANTHER" id="PTHR11451">
    <property type="entry name" value="THREONINE-TRNA LIGASE"/>
    <property type="match status" value="1"/>
</dbReference>